<organism evidence="5 6">
    <name type="scientific">Quillaja saponaria</name>
    <name type="common">Soap bark tree</name>
    <dbReference type="NCBI Taxonomy" id="32244"/>
    <lineage>
        <taxon>Eukaryota</taxon>
        <taxon>Viridiplantae</taxon>
        <taxon>Streptophyta</taxon>
        <taxon>Embryophyta</taxon>
        <taxon>Tracheophyta</taxon>
        <taxon>Spermatophyta</taxon>
        <taxon>Magnoliopsida</taxon>
        <taxon>eudicotyledons</taxon>
        <taxon>Gunneridae</taxon>
        <taxon>Pentapetalae</taxon>
        <taxon>rosids</taxon>
        <taxon>fabids</taxon>
        <taxon>Fabales</taxon>
        <taxon>Quillajaceae</taxon>
        <taxon>Quillaja</taxon>
    </lineage>
</organism>
<accession>A0AAD7VN33</accession>
<comment type="caution">
    <text evidence="5">The sequence shown here is derived from an EMBL/GenBank/DDBJ whole genome shotgun (WGS) entry which is preliminary data.</text>
</comment>
<evidence type="ECO:0000313" key="5">
    <source>
        <dbReference type="EMBL" id="KAJ7981429.1"/>
    </source>
</evidence>
<dbReference type="Proteomes" id="UP001163823">
    <property type="component" value="Chromosome 1"/>
</dbReference>
<dbReference type="GO" id="GO:0008171">
    <property type="term" value="F:O-methyltransferase activity"/>
    <property type="evidence" value="ECO:0007669"/>
    <property type="project" value="InterPro"/>
</dbReference>
<dbReference type="PANTHER" id="PTHR11746">
    <property type="entry name" value="O-METHYLTRANSFERASE"/>
    <property type="match status" value="1"/>
</dbReference>
<dbReference type="InterPro" id="IPR029063">
    <property type="entry name" value="SAM-dependent_MTases_sf"/>
</dbReference>
<dbReference type="EMBL" id="JARAOO010000001">
    <property type="protein sequence ID" value="KAJ7981429.1"/>
    <property type="molecule type" value="Genomic_DNA"/>
</dbReference>
<evidence type="ECO:0000313" key="6">
    <source>
        <dbReference type="Proteomes" id="UP001163823"/>
    </source>
</evidence>
<evidence type="ECO:0000256" key="1">
    <source>
        <dbReference type="ARBA" id="ARBA00022603"/>
    </source>
</evidence>
<dbReference type="Gene3D" id="3.40.50.150">
    <property type="entry name" value="Vaccinia Virus protein VP39"/>
    <property type="match status" value="1"/>
</dbReference>
<sequence length="162" mass="18293">MTWVVGPEGNMMELVQSYPHIKGINFDQLHVVVTTPSYYGVVTHVGGDMFQAIPSANAIFMKWILHDWNDEQCIKILKNCRKAILEKAGKLITVQSVLKEDGNGKFDDINELVLDLSIIAHTSGGKERTELEWKRILEKGGFPHYKVIKIQALPSIIEAYPM</sequence>
<dbReference type="KEGG" id="qsa:O6P43_000695"/>
<gene>
    <name evidence="5" type="ORF">O6P43_000695</name>
</gene>
<dbReference type="InterPro" id="IPR001077">
    <property type="entry name" value="COMT_C"/>
</dbReference>
<dbReference type="Pfam" id="PF00891">
    <property type="entry name" value="Methyltransf_2"/>
    <property type="match status" value="1"/>
</dbReference>
<keyword evidence="6" id="KW-1185">Reference proteome</keyword>
<dbReference type="AlphaFoldDB" id="A0AAD7VN33"/>
<reference evidence="5 6" key="1">
    <citation type="journal article" date="2023" name="Science">
        <title>Elucidation of the pathway for biosynthesis of saponin adjuvants from the soapbark tree.</title>
        <authorList>
            <person name="Reed J."/>
            <person name="Orme A."/>
            <person name="El-Demerdash A."/>
            <person name="Owen C."/>
            <person name="Martin L.B.B."/>
            <person name="Misra R.C."/>
            <person name="Kikuchi S."/>
            <person name="Rejzek M."/>
            <person name="Martin A.C."/>
            <person name="Harkess A."/>
            <person name="Leebens-Mack J."/>
            <person name="Louveau T."/>
            <person name="Stephenson M.J."/>
            <person name="Osbourn A."/>
        </authorList>
    </citation>
    <scope>NUCLEOTIDE SEQUENCE [LARGE SCALE GENOMIC DNA]</scope>
    <source>
        <strain evidence="5">S10</strain>
    </source>
</reference>
<name>A0AAD7VN33_QUISA</name>
<keyword evidence="2" id="KW-0808">Transferase</keyword>
<dbReference type="PROSITE" id="PS51683">
    <property type="entry name" value="SAM_OMT_II"/>
    <property type="match status" value="1"/>
</dbReference>
<evidence type="ECO:0000256" key="2">
    <source>
        <dbReference type="ARBA" id="ARBA00022679"/>
    </source>
</evidence>
<keyword evidence="3" id="KW-0949">S-adenosyl-L-methionine</keyword>
<proteinExistence type="predicted"/>
<evidence type="ECO:0000259" key="4">
    <source>
        <dbReference type="Pfam" id="PF00891"/>
    </source>
</evidence>
<keyword evidence="1" id="KW-0489">Methyltransferase</keyword>
<dbReference type="GO" id="GO:0032259">
    <property type="term" value="P:methylation"/>
    <property type="evidence" value="ECO:0007669"/>
    <property type="project" value="UniProtKB-KW"/>
</dbReference>
<dbReference type="SUPFAM" id="SSF53335">
    <property type="entry name" value="S-adenosyl-L-methionine-dependent methyltransferases"/>
    <property type="match status" value="1"/>
</dbReference>
<dbReference type="InterPro" id="IPR016461">
    <property type="entry name" value="COMT-like"/>
</dbReference>
<feature type="domain" description="O-methyltransferase C-terminal" evidence="4">
    <location>
        <begin position="12"/>
        <end position="142"/>
    </location>
</feature>
<protein>
    <submittedName>
        <fullName evidence="5">O-methyltransferase</fullName>
    </submittedName>
</protein>
<evidence type="ECO:0000256" key="3">
    <source>
        <dbReference type="ARBA" id="ARBA00022691"/>
    </source>
</evidence>